<dbReference type="SMART" id="SM00409">
    <property type="entry name" value="IG"/>
    <property type="match status" value="5"/>
</dbReference>
<evidence type="ECO:0000256" key="4">
    <source>
        <dbReference type="ARBA" id="ARBA00004246"/>
    </source>
</evidence>
<evidence type="ECO:0000256" key="13">
    <source>
        <dbReference type="ARBA" id="ARBA00023157"/>
    </source>
</evidence>
<comment type="similarity">
    <text evidence="18">Belongs to the myotilin/palladin family.</text>
</comment>
<keyword evidence="13" id="KW-1015">Disulfide bond</keyword>
<feature type="domain" description="Ig-like" evidence="22">
    <location>
        <begin position="436"/>
        <end position="535"/>
    </location>
</feature>
<feature type="region of interest" description="Disordered" evidence="21">
    <location>
        <begin position="889"/>
        <end position="917"/>
    </location>
</feature>
<dbReference type="FunFam" id="2.60.40.10:FF:000399">
    <property type="entry name" value="myopalladin isoform X1"/>
    <property type="match status" value="1"/>
</dbReference>
<dbReference type="GO" id="GO:0003779">
    <property type="term" value="F:actin binding"/>
    <property type="evidence" value="ECO:0007669"/>
    <property type="project" value="UniProtKB-KW"/>
</dbReference>
<evidence type="ECO:0000256" key="2">
    <source>
        <dbReference type="ARBA" id="ARBA00004216"/>
    </source>
</evidence>
<dbReference type="InterPro" id="IPR036179">
    <property type="entry name" value="Ig-like_dom_sf"/>
</dbReference>
<keyword evidence="14" id="KW-0009">Actin-binding</keyword>
<dbReference type="InterPro" id="IPR013783">
    <property type="entry name" value="Ig-like_fold"/>
</dbReference>
<dbReference type="CDD" id="cd20972">
    <property type="entry name" value="IgI_2_Titin_Z1z2-like"/>
    <property type="match status" value="1"/>
</dbReference>
<feature type="domain" description="Ig-like" evidence="22">
    <location>
        <begin position="1026"/>
        <end position="1116"/>
    </location>
</feature>
<keyword evidence="17" id="KW-0393">Immunoglobulin domain</keyword>
<dbReference type="InterPro" id="IPR003599">
    <property type="entry name" value="Ig_sub"/>
</dbReference>
<comment type="subunit">
    <text evidence="19">Interacts with EPS8. Interacts with LASP1. Interacts with VASP. Interacts with ACTN. Interacts with SORBS2. Interacts with PFN1. Interacts with LPP. Interacts with SPIN90. Interacts with SRC. Interacts with EZR. Interacts with RAI14.</text>
</comment>
<reference evidence="23" key="1">
    <citation type="submission" date="2025-08" db="UniProtKB">
        <authorList>
            <consortium name="Ensembl"/>
        </authorList>
    </citation>
    <scope>IDENTIFICATION</scope>
</reference>
<keyword evidence="24" id="KW-1185">Reference proteome</keyword>
<evidence type="ECO:0000256" key="15">
    <source>
        <dbReference type="ARBA" id="ARBA00023212"/>
    </source>
</evidence>
<dbReference type="PANTHER" id="PTHR47633">
    <property type="entry name" value="IMMUNOGLOBULIN"/>
    <property type="match status" value="1"/>
</dbReference>
<evidence type="ECO:0000256" key="3">
    <source>
        <dbReference type="ARBA" id="ARBA00004245"/>
    </source>
</evidence>
<keyword evidence="12" id="KW-0965">Cell junction</keyword>
<dbReference type="Ensembl" id="ENSFTIT00000000721.1">
    <property type="protein sequence ID" value="ENSFTIP00000000682.1"/>
    <property type="gene ID" value="ENSFTIG00000000308.1"/>
</dbReference>
<organism evidence="23 24">
    <name type="scientific">Falco tinnunculus</name>
    <name type="common">Common kestrel</name>
    <dbReference type="NCBI Taxonomy" id="100819"/>
    <lineage>
        <taxon>Eukaryota</taxon>
        <taxon>Metazoa</taxon>
        <taxon>Chordata</taxon>
        <taxon>Craniata</taxon>
        <taxon>Vertebrata</taxon>
        <taxon>Euteleostomi</taxon>
        <taxon>Archelosauria</taxon>
        <taxon>Archosauria</taxon>
        <taxon>Dinosauria</taxon>
        <taxon>Saurischia</taxon>
        <taxon>Theropoda</taxon>
        <taxon>Coelurosauria</taxon>
        <taxon>Aves</taxon>
        <taxon>Neognathae</taxon>
        <taxon>Neoaves</taxon>
        <taxon>Telluraves</taxon>
        <taxon>Australaves</taxon>
        <taxon>Falconiformes</taxon>
        <taxon>Falconidae</taxon>
        <taxon>Falco</taxon>
    </lineage>
</organism>
<dbReference type="InterPro" id="IPR013098">
    <property type="entry name" value="Ig_I-set"/>
</dbReference>
<dbReference type="FunFam" id="2.60.40.10:FF:001108">
    <property type="entry name" value="palladin isoform X2"/>
    <property type="match status" value="1"/>
</dbReference>
<dbReference type="GO" id="GO:0030018">
    <property type="term" value="C:Z disc"/>
    <property type="evidence" value="ECO:0007669"/>
    <property type="project" value="UniProtKB-SubCell"/>
</dbReference>
<evidence type="ECO:0000256" key="14">
    <source>
        <dbReference type="ARBA" id="ARBA00023203"/>
    </source>
</evidence>
<evidence type="ECO:0000256" key="7">
    <source>
        <dbReference type="ARBA" id="ARBA00004510"/>
    </source>
</evidence>
<dbReference type="FunFam" id="2.60.40.10:FF:001560">
    <property type="entry name" value="palladin isoform X1"/>
    <property type="match status" value="1"/>
</dbReference>
<dbReference type="InterPro" id="IPR007110">
    <property type="entry name" value="Ig-like_dom"/>
</dbReference>
<feature type="compositionally biased region" description="Polar residues" evidence="21">
    <location>
        <begin position="92"/>
        <end position="102"/>
    </location>
</feature>
<accession>A0A8C4TMT1</accession>
<dbReference type="SUPFAM" id="SSF48726">
    <property type="entry name" value="Immunoglobulin"/>
    <property type="match status" value="5"/>
</dbReference>
<dbReference type="FunFam" id="2.60.40.10:FF:000256">
    <property type="entry name" value="myopalladin isoform X1"/>
    <property type="match status" value="1"/>
</dbReference>
<evidence type="ECO:0000256" key="18">
    <source>
        <dbReference type="ARBA" id="ARBA00061540"/>
    </source>
</evidence>
<evidence type="ECO:0000256" key="9">
    <source>
        <dbReference type="ARBA" id="ARBA00022490"/>
    </source>
</evidence>
<sequence length="1168" mass="128960">MPEASSYHAFFCDSLSDIQNGEFSNELSAFLTQEEICKSLDIAREAIANSMKEDQNTAPDFTHYFNTSHSSTSENPSFRDTKLHEQDALQRPQASSLTSSAASHILPRNHKEQSTTPQTAGSFVTVSRRQASTSPLLTTSPSFIRSLKHLEKEAPCLPKTSPKSKSASQGEVPFRNNLCDKTATFTEELSSIFRQAAKTRGRSPDGDSSSPDSGYLSPKKQQPALSALVHQDKHQQDTEPEAKSPGNEMDLHHPLINMEENQFSPPQFTQKLRSQEVAEGNRVLLECRVAGNPVPDVRWFCEGKELQNSPDIQIHSASGGLHSLIIAEAFEDDTGRYTCLASNSIGSDSTSAEIFIEGASSTDSESESLIFKSKSGAMPQAQKKTTSVSLTIGSSAPQSGVTTAVIQPISVPSQQVQSPTSYLHRLDGPKPIYSAPIFTKELQNSTASEGQVVVLECRVRGPPPIHVKWFRQGVEIQDSPDFRILQKTKKKPHSTMYPEHICTLVIAETFPEDSGLFTCTATNEHGSVTSSAQLTVCSANSESSSHESLTRESNSDDFHHFPPLPPAEISSLELPHKKHTETHQANNTEQRSGVTALQLQLNVSEEKKNGIHPIHGVNGMINSKPNGDKSTPPPAVLLSPTKEPPPVLAKPKLGFPKKTGRTARIASDEEIQGSKDAVIQDLERKLRFKEDLLNNGQPRLTYEEKMARRLLGADSAATVFNMQEPEEEPAIQEARSVGASVASPMDIQKEYKVSSFEQRLISEIEYRLERSPVEESDDEVQHGDEPIDNSMSPYFEIKLKHYKIFEGMPVTFTCKVAGNPKPKIYWFKDGKQISKRSDHYRIQREPDGTCSLHTAASTLDDDGNYTIMAANPQGRVSCTGRLMVQAVNQRGRSPWSPSGQPHIRRPRSRSRDSGDENEPIQERFFRPHFLQAPGDLTVQEGKLCRMDCKVSGLPTPDLSWQLNGRPIRPDSSHKMLVRENGVHSLIIEPVTARDAGIYTCIASNRAGENTFSLELIVAAKEVQKAPVFIEKLQNTGVTEGFPVRLECRISGEPSPQIFWKKENESLTYNTDRVSMHQDNYGYICLLIQGAAKEDAGWYTVSAKNEAGIVSCTARLDVYICNTPVTATRSVVDVFMAFCLIIFSLFQSSSLHSICFLNPKSLAGLLITN</sequence>
<feature type="region of interest" description="Disordered" evidence="21">
    <location>
        <begin position="195"/>
        <end position="251"/>
    </location>
</feature>
<name>A0A8C4TMT1_FALTI</name>
<dbReference type="SMART" id="SM00408">
    <property type="entry name" value="IGc2"/>
    <property type="match status" value="5"/>
</dbReference>
<protein>
    <recommendedName>
        <fullName evidence="20">Palladin</fullName>
    </recommendedName>
</protein>
<evidence type="ECO:0000256" key="16">
    <source>
        <dbReference type="ARBA" id="ARBA00023273"/>
    </source>
</evidence>
<dbReference type="CDD" id="cd05892">
    <property type="entry name" value="IgI_Myotilin_C"/>
    <property type="match status" value="1"/>
</dbReference>
<keyword evidence="11" id="KW-0677">Repeat</keyword>
<keyword evidence="16" id="KW-0966">Cell projection</keyword>
<dbReference type="FunFam" id="2.60.40.10:FF:000761">
    <property type="entry name" value="palladin isoform X2"/>
    <property type="match status" value="1"/>
</dbReference>
<evidence type="ECO:0000256" key="12">
    <source>
        <dbReference type="ARBA" id="ARBA00022949"/>
    </source>
</evidence>
<feature type="compositionally biased region" description="Basic and acidic residues" evidence="21">
    <location>
        <begin position="230"/>
        <end position="242"/>
    </location>
</feature>
<dbReference type="GO" id="GO:0030426">
    <property type="term" value="C:growth cone"/>
    <property type="evidence" value="ECO:0007669"/>
    <property type="project" value="UniProtKB-SubCell"/>
</dbReference>
<proteinExistence type="inferred from homology"/>
<feature type="compositionally biased region" description="Polar residues" evidence="21">
    <location>
        <begin position="889"/>
        <end position="899"/>
    </location>
</feature>
<dbReference type="PANTHER" id="PTHR47633:SF10">
    <property type="entry name" value="PALLADIN, CYTOSKELETAL ASSOCIATED PROTEIN"/>
    <property type="match status" value="1"/>
</dbReference>
<evidence type="ECO:0000256" key="19">
    <source>
        <dbReference type="ARBA" id="ARBA00065150"/>
    </source>
</evidence>
<dbReference type="InterPro" id="IPR003598">
    <property type="entry name" value="Ig_sub2"/>
</dbReference>
<dbReference type="GO" id="GO:0005925">
    <property type="term" value="C:focal adhesion"/>
    <property type="evidence" value="ECO:0007669"/>
    <property type="project" value="UniProtKB-SubCell"/>
</dbReference>
<keyword evidence="15" id="KW-0206">Cytoskeleton</keyword>
<feature type="region of interest" description="Disordered" evidence="21">
    <location>
        <begin position="53"/>
        <end position="138"/>
    </location>
</feature>
<evidence type="ECO:0000256" key="21">
    <source>
        <dbReference type="SAM" id="MobiDB-lite"/>
    </source>
</evidence>
<feature type="domain" description="Ig-like" evidence="22">
    <location>
        <begin position="793"/>
        <end position="877"/>
    </location>
</feature>
<keyword evidence="10" id="KW-0597">Phosphoprotein</keyword>
<evidence type="ECO:0000256" key="6">
    <source>
        <dbReference type="ARBA" id="ARBA00004489"/>
    </source>
</evidence>
<reference evidence="23" key="2">
    <citation type="submission" date="2025-09" db="UniProtKB">
        <authorList>
            <consortium name="Ensembl"/>
        </authorList>
    </citation>
    <scope>IDENTIFICATION</scope>
</reference>
<evidence type="ECO:0000256" key="17">
    <source>
        <dbReference type="ARBA" id="ARBA00023319"/>
    </source>
</evidence>
<evidence type="ECO:0000313" key="23">
    <source>
        <dbReference type="Ensembl" id="ENSFTIP00000000682.1"/>
    </source>
</evidence>
<evidence type="ECO:0000256" key="8">
    <source>
        <dbReference type="ARBA" id="ARBA00004624"/>
    </source>
</evidence>
<comment type="subcellular location">
    <subcellularLocation>
        <location evidence="4">Cell junction</location>
        <location evidence="4">Focal adhesion</location>
    </subcellularLocation>
    <subcellularLocation>
        <location evidence="6">Cell projection</location>
        <location evidence="6">Axon</location>
    </subcellularLocation>
    <subcellularLocation>
        <location evidence="8">Cell projection</location>
        <location evidence="8">Growth cone</location>
    </subcellularLocation>
    <subcellularLocation>
        <location evidence="7">Cell projection</location>
        <location evidence="7">Lamellipodium</location>
    </subcellularLocation>
    <subcellularLocation>
        <location evidence="1">Cell projection</location>
        <location evidence="1">Podosome</location>
    </subcellularLocation>
    <subcellularLocation>
        <location evidence="5">Cell projection</location>
        <location evidence="5">Ruffle</location>
    </subcellularLocation>
    <subcellularLocation>
        <location evidence="3">Cytoplasm</location>
        <location evidence="3">Cytoskeleton</location>
    </subcellularLocation>
    <subcellularLocation>
        <location evidence="2">Cytoplasm</location>
        <location evidence="2">Myofibril</location>
        <location evidence="2">Sarcomere</location>
        <location evidence="2">Z line</location>
    </subcellularLocation>
</comment>
<feature type="domain" description="Ig-like" evidence="22">
    <location>
        <begin position="266"/>
        <end position="355"/>
    </location>
</feature>
<evidence type="ECO:0000256" key="11">
    <source>
        <dbReference type="ARBA" id="ARBA00022737"/>
    </source>
</evidence>
<dbReference type="GO" id="GO:0001725">
    <property type="term" value="C:stress fiber"/>
    <property type="evidence" value="ECO:0007669"/>
    <property type="project" value="UniProtKB-ARBA"/>
</dbReference>
<dbReference type="Proteomes" id="UP000694562">
    <property type="component" value="Unplaced"/>
</dbReference>
<dbReference type="PROSITE" id="PS50835">
    <property type="entry name" value="IG_LIKE"/>
    <property type="match status" value="5"/>
</dbReference>
<feature type="domain" description="Ig-like" evidence="22">
    <location>
        <begin position="927"/>
        <end position="1012"/>
    </location>
</feature>
<keyword evidence="9" id="KW-0963">Cytoplasm</keyword>
<dbReference type="GO" id="GO:0001726">
    <property type="term" value="C:ruffle"/>
    <property type="evidence" value="ECO:0007669"/>
    <property type="project" value="UniProtKB-SubCell"/>
</dbReference>
<dbReference type="GO" id="GO:0030027">
    <property type="term" value="C:lamellipodium"/>
    <property type="evidence" value="ECO:0007669"/>
    <property type="project" value="UniProtKB-SubCell"/>
</dbReference>
<evidence type="ECO:0000256" key="5">
    <source>
        <dbReference type="ARBA" id="ARBA00004466"/>
    </source>
</evidence>
<feature type="region of interest" description="Disordered" evidence="21">
    <location>
        <begin position="543"/>
        <end position="570"/>
    </location>
</feature>
<dbReference type="Gene3D" id="2.60.40.10">
    <property type="entry name" value="Immunoglobulins"/>
    <property type="match status" value="5"/>
</dbReference>
<evidence type="ECO:0000256" key="1">
    <source>
        <dbReference type="ARBA" id="ARBA00004188"/>
    </source>
</evidence>
<evidence type="ECO:0000256" key="10">
    <source>
        <dbReference type="ARBA" id="ARBA00022553"/>
    </source>
</evidence>
<evidence type="ECO:0000313" key="24">
    <source>
        <dbReference type="Proteomes" id="UP000694562"/>
    </source>
</evidence>
<evidence type="ECO:0000259" key="22">
    <source>
        <dbReference type="PROSITE" id="PS50835"/>
    </source>
</evidence>
<dbReference type="AlphaFoldDB" id="A0A8C4TMT1"/>
<feature type="compositionally biased region" description="Basic and acidic residues" evidence="21">
    <location>
        <begin position="544"/>
        <end position="560"/>
    </location>
</feature>
<evidence type="ECO:0000256" key="20">
    <source>
        <dbReference type="ARBA" id="ARBA00072991"/>
    </source>
</evidence>
<dbReference type="Pfam" id="PF07679">
    <property type="entry name" value="I-set"/>
    <property type="match status" value="5"/>
</dbReference>
<feature type="compositionally biased region" description="Polar residues" evidence="21">
    <location>
        <begin position="56"/>
        <end position="76"/>
    </location>
</feature>
<feature type="compositionally biased region" description="Polar residues" evidence="21">
    <location>
        <begin position="114"/>
        <end position="131"/>
    </location>
</feature>
<feature type="compositionally biased region" description="Basic and acidic residues" evidence="21">
    <location>
        <begin position="77"/>
        <end position="88"/>
    </location>
</feature>
<dbReference type="GO" id="GO:0002102">
    <property type="term" value="C:podosome"/>
    <property type="evidence" value="ECO:0007669"/>
    <property type="project" value="UniProtKB-SubCell"/>
</dbReference>